<comment type="caution">
    <text evidence="1">The sequence shown here is derived from an EMBL/GenBank/DDBJ whole genome shotgun (WGS) entry which is preliminary data.</text>
</comment>
<name>A0ABP0CB15_9PEZI</name>
<organism evidence="1 2">
    <name type="scientific">Sporothrix curviconia</name>
    <dbReference type="NCBI Taxonomy" id="1260050"/>
    <lineage>
        <taxon>Eukaryota</taxon>
        <taxon>Fungi</taxon>
        <taxon>Dikarya</taxon>
        <taxon>Ascomycota</taxon>
        <taxon>Pezizomycotina</taxon>
        <taxon>Sordariomycetes</taxon>
        <taxon>Sordariomycetidae</taxon>
        <taxon>Ophiostomatales</taxon>
        <taxon>Ophiostomataceae</taxon>
        <taxon>Sporothrix</taxon>
    </lineage>
</organism>
<dbReference type="EMBL" id="CAWUHB010000046">
    <property type="protein sequence ID" value="CAK7228825.1"/>
    <property type="molecule type" value="Genomic_DNA"/>
</dbReference>
<gene>
    <name evidence="1" type="ORF">SCUCBS95973_007009</name>
</gene>
<evidence type="ECO:0000313" key="2">
    <source>
        <dbReference type="Proteomes" id="UP001642405"/>
    </source>
</evidence>
<evidence type="ECO:0008006" key="3">
    <source>
        <dbReference type="Google" id="ProtNLM"/>
    </source>
</evidence>
<protein>
    <recommendedName>
        <fullName evidence="3">F-box domain-containing protein</fullName>
    </recommendedName>
</protein>
<proteinExistence type="predicted"/>
<reference evidence="1 2" key="1">
    <citation type="submission" date="2024-01" db="EMBL/GenBank/DDBJ databases">
        <authorList>
            <person name="Allen C."/>
            <person name="Tagirdzhanova G."/>
        </authorList>
    </citation>
    <scope>NUCLEOTIDE SEQUENCE [LARGE SCALE GENOMIC DNA]</scope>
</reference>
<accession>A0ABP0CB15</accession>
<keyword evidence="2" id="KW-1185">Reference proteome</keyword>
<dbReference type="Proteomes" id="UP001642405">
    <property type="component" value="Unassembled WGS sequence"/>
</dbReference>
<sequence length="655" mass="73180">MGTRGLEIVCFHSRYYVRYHQYDSDYAFLGANIVARIPEEPGAYEKWLETMRAEYAAREQALEDGVYTIRAKAETTESTVSASPVQRPQYALYHEYVAVPTMLPCLDGYDAENVYIINLDAAVLTMNYSLHWRLDAIPRADDIWLRAISSSVYRGVHTVDLDMVSDACLASLAVPLPASNMTVEAAVGTLNIKHARTRLDTHDKVWRTLVAANAWAAYGRQIARFGRQWQPQDLPFRELVFALVVLASGRQAAFRSFPKGTLDDPACNPHHCQHFFCPGRHLGKVPGWLGQQWLVGGDKSQHPLLEFGSPAHWNGQPPGVAPLETTYWLTDDVLVSLTLVVDGAAVTTAMEWGLAECQARKQARADRANRGDVRFYMVVLSLFEVVFAEVSQPAATAGGLGTKAAEPIILASSELFLSPLREDFCLSTHPRERPVRRRGQEHKGFLPHTWLGDDDYRRSRREMREDFPGIAAMVNFFTTVDSRRAAAAGARTHRPLPPELYTMILDRTDYATWQTCLLVSPMFRALARARYRLDDCHALVSGPTTVRNVHRGEPLMAFGLHDLATGKTETVMRMRNDGLLDAGTYNWLPLLGGGHRQALMLDVTILFESLAQAEADKKKWDDEQAAYRKKEEEKQAAIKAAVESGAVSTTMTGQV</sequence>
<evidence type="ECO:0000313" key="1">
    <source>
        <dbReference type="EMBL" id="CAK7228825.1"/>
    </source>
</evidence>